<evidence type="ECO:0000256" key="2">
    <source>
        <dbReference type="ARBA" id="ARBA00004613"/>
    </source>
</evidence>
<sequence length="2301" mass="255850">MFSVVFLMLMSNTFVSSTADNDGKSSLVFVFDTTMSMANDLRQLRAGAEMILKTALEDSNVIADFVFVPFHDPGKSNVGPATVTRDKQVFKSALQVRVYGGGDCPEMSLGGILLALNVSRPQSYVYVFTDATASDHKLVGSVLDLVQRKQSQVVFILTGHCNDLHKPTYKVYQQIAAASSGQIFNLKKNSVYKVLEFVRTSIKNRAVNLASAINPAGYNHTQKIPVDSTVDEVTVSVSGAKPNIRVVNPSGKEITGPPQLITTLDLSEIMIIKVLEPEPGNWSITVGSTVEHSVKVVGLSNLTFDHGFSILPPTSMADTSYRPLQGTYNHMMVSLSKIDIPIEITFAEILDLEGRSLFEVPLKVFNTREKLFIADAFVPPDEMFYVSINGFDENGQELRRVGGTAVQAKPPDVPYLNVPQKIEAHLHEQVILTCKVESLVPVTAGWFKDGKELQPTTSSLQSTSIQYMMQDMSEFDIGMYQCNASNIAGTATAETVLDLIVEPPQVSVLPLNSTVPVGTNLTITCSVFSEVLLSKTSLIFNGSKLNYEKTFKLSYDANGIYTLSSIIDKVTEHDQGVFTCMASNKGGTTNTSTHITVQLRPLAHILGPHTLTRRAHTHVQFVCCVENALEMYWVDPNDLILNKIMVNGSYNAMLDISDVKDDGVWKCVAVHNNYTVSDSIKLHVLIKPEVKIDGPSNITVLNGTVVQVICTIIAKPAPRILWHMETERFLPNEVTMVSANTYKSVLTLDSTKELVNGTYFCFGENAEGIDQDSINVEVRRKMILLKGFNDSAVDLYSKVELLCVVDGYPPPRITWYHNNTIILQSTLKESTMLIERVDFDDLGAYSCVADNGYEVLEVNATLMVKNLEPPLLKKEPLKRVSEKGKSAILTCRLLKGNPKPTLSWKYKSYNSSRFTALPAAVDVNEDDLNISRTSMGHGGFYQCTAENVIGKDYYTVELIVQYPPVFNNPQSIEEPKKIKLGEKLQLGCNVSGNPPPMVVWTKDYQAVAFSRNIYLVEGDLVINNMTENEQGVYVCEAISQLGAVQRNFTINAFQTPAILSSNNNEKEVLEGQLVEFPCSAQGLPPPFVKWLHNENLISERRKHIDDYGLRFVANLTDFGEYSCVASNEHGTDTFNYTLYVWVAPSIEPPLEVTLNVLPTTNITLNCDAIGFPLPHISWEFNGDILQQNDTNISFNYVGNLYIYNVSAHTEGQYTCIATNIAGAAVKQFFINVQEPPKFSTENLEEYIGIAGRDSSIILTCKVSGKPRPYVLWIKDGYYLDRDSRYEIDNEGSLTINLPAVEFSGNYTCMAKNPLGNISRTVQVHIYSLPSHIQADETLTSVKLVEGKSGSVDCPIQHADHVKWYKDAILIANNTLTFANVTRSIVGTYACVVSNMVGSAQAQVAINVLWPPSFVSQAVHENEVIKGDDCFLDCEVNANPKPRIKWLFNSNLMLDENQGKLKLLDTKLHNSGLYKCIVSNEYGTVNREFTLNVLEPPYISQFDLLDVQLKEGTNATLECTAKGIPEPKISWSYNNSHWQQQNTTLITTNLSLQSEGIFRCDATNKAGVAHLVYNVTIVSAARIKNIVLFAGGEGSTLDRVVDVTLNSNVRIACSASGNPMPVIQWLRNGNKISQNLKEVGYADLILKITISNPGVYTCVAVNEGGIEERSIRVNVLEPPRIFGSLNQDINTTSQTINLNVLSDQSFYMHCHAYGNPVPEIYWFKDGLPLKIYDDTMVSRDFGEIVEVRRAIQEHSGNYTCVARNAVGEDRLVYLIDVLVAPPQPKDNLKHLNVRTGQSLNLSCPAVGRPLPYVTWFKHPYTEIGPNDRIILTNDNYTLTINNTEVLDAGKYSCIMTNKVGTTEIIFDVIIEKPPSIAGNVGNNATEKHVVALQRSVVLKCESEGSPTPKISWLKDIQKLNENLPNIQNLLGTSLLAIWSVGTRDAGQYICVAENIAGTAHRRYNIIVQVPGKWSSWSGWSYCNVTCGLGYQRRTRICQYIDERNNTYDKTTQTGKIILDDSACKGSVVDRRKCHMPPCEEDLSQSKWSRWSRWSSCSATCGAATQMRTRRCIPPGTCSGDNIQIRKCSGLPRCYARERSTKDVFKNGERHFDRNLDYLPEATFELQPETDSGSPDPIEYDDIFPNPAYKASPFYEVNVTENLDHSERGICEAGYWYNIEDNSCIDIDECTLDANHCHATQMCSNIPGGYGCSCQEGFTSLGAGQRCLDINECEQNIARCEFACVNTAGGYVCACPKHLRLHRDRHHCVTPFEYNKPHFYEDLGEDYLSTSIEIPYKRSRGWR</sequence>
<evidence type="ECO:0000256" key="1">
    <source>
        <dbReference type="ARBA" id="ARBA00004479"/>
    </source>
</evidence>
<dbReference type="PROSITE" id="PS50835">
    <property type="entry name" value="IG_LIKE"/>
    <property type="match status" value="16"/>
</dbReference>
<feature type="domain" description="EGF-like" evidence="15">
    <location>
        <begin position="2184"/>
        <end position="2226"/>
    </location>
</feature>
<evidence type="ECO:0000259" key="15">
    <source>
        <dbReference type="PROSITE" id="PS50026"/>
    </source>
</evidence>
<dbReference type="GO" id="GO:0005509">
    <property type="term" value="F:calcium ion binding"/>
    <property type="evidence" value="ECO:0007669"/>
    <property type="project" value="InterPro"/>
</dbReference>
<feature type="domain" description="Ig-like" evidence="16">
    <location>
        <begin position="1329"/>
        <end position="1406"/>
    </location>
</feature>
<dbReference type="Pfam" id="PF23560">
    <property type="entry name" value="GBD_Hemicentin"/>
    <property type="match status" value="1"/>
</dbReference>
<comment type="caution">
    <text evidence="17">The sequence shown here is derived from an EMBL/GenBank/DDBJ whole genome shotgun (WGS) entry which is preliminary data.</text>
</comment>
<evidence type="ECO:0000256" key="10">
    <source>
        <dbReference type="ARBA" id="ARBA00023319"/>
    </source>
</evidence>
<dbReference type="EMBL" id="CAVLEF010000003">
    <property type="protein sequence ID" value="CAK1542735.1"/>
    <property type="molecule type" value="Genomic_DNA"/>
</dbReference>
<dbReference type="InterPro" id="IPR049883">
    <property type="entry name" value="NOTCH1_EGF-like"/>
</dbReference>
<proteinExistence type="inferred from homology"/>
<dbReference type="InterPro" id="IPR003599">
    <property type="entry name" value="Ig_sub"/>
</dbReference>
<feature type="domain" description="Ig-like" evidence="16">
    <location>
        <begin position="963"/>
        <end position="1051"/>
    </location>
</feature>
<comment type="subcellular location">
    <subcellularLocation>
        <location evidence="1">Membrane</location>
        <topology evidence="1">Single-pass type I membrane protein</topology>
    </subcellularLocation>
    <subcellularLocation>
        <location evidence="2">Secreted</location>
    </subcellularLocation>
</comment>
<evidence type="ECO:0000256" key="3">
    <source>
        <dbReference type="ARBA" id="ARBA00022525"/>
    </source>
</evidence>
<evidence type="ECO:0000256" key="14">
    <source>
        <dbReference type="SAM" id="SignalP"/>
    </source>
</evidence>
<dbReference type="InterPro" id="IPR000884">
    <property type="entry name" value="TSP1_rpt"/>
</dbReference>
<dbReference type="InterPro" id="IPR056861">
    <property type="entry name" value="HMCN1-like_VWA"/>
</dbReference>
<feature type="domain" description="Ig-like" evidence="16">
    <location>
        <begin position="1056"/>
        <end position="1139"/>
    </location>
</feature>
<evidence type="ECO:0000256" key="11">
    <source>
        <dbReference type="ARBA" id="ARBA00061228"/>
    </source>
</evidence>
<dbReference type="InterPro" id="IPR000152">
    <property type="entry name" value="EGF-type_Asp/Asn_hydroxyl_site"/>
</dbReference>
<dbReference type="PROSITE" id="PS01186">
    <property type="entry name" value="EGF_2"/>
    <property type="match status" value="1"/>
</dbReference>
<dbReference type="InterPro" id="IPR051275">
    <property type="entry name" value="Cell_adhesion_signaling"/>
</dbReference>
<dbReference type="SUPFAM" id="SSF53300">
    <property type="entry name" value="vWA-like"/>
    <property type="match status" value="1"/>
</dbReference>
<feature type="domain" description="Ig-like" evidence="16">
    <location>
        <begin position="870"/>
        <end position="961"/>
    </location>
</feature>
<feature type="domain" description="Ig-like" evidence="16">
    <location>
        <begin position="1592"/>
        <end position="1673"/>
    </location>
</feature>
<dbReference type="GO" id="GO:0005911">
    <property type="term" value="C:cell-cell junction"/>
    <property type="evidence" value="ECO:0007669"/>
    <property type="project" value="TreeGrafter"/>
</dbReference>
<evidence type="ECO:0000313" key="17">
    <source>
        <dbReference type="EMBL" id="CAK1542735.1"/>
    </source>
</evidence>
<gene>
    <name evidence="17" type="ORF">LNINA_LOCUS2595</name>
</gene>
<keyword evidence="4 13" id="KW-0245">EGF-like domain</keyword>
<evidence type="ECO:0000259" key="16">
    <source>
        <dbReference type="PROSITE" id="PS50835"/>
    </source>
</evidence>
<dbReference type="Pfam" id="PF13927">
    <property type="entry name" value="Ig_3"/>
    <property type="match status" value="8"/>
</dbReference>
<reference evidence="17 18" key="1">
    <citation type="submission" date="2023-11" db="EMBL/GenBank/DDBJ databases">
        <authorList>
            <person name="Okamura Y."/>
        </authorList>
    </citation>
    <scope>NUCLEOTIDE SEQUENCE [LARGE SCALE GENOMIC DNA]</scope>
</reference>
<comment type="caution">
    <text evidence="13">Lacks conserved residue(s) required for the propagation of feature annotation.</text>
</comment>
<dbReference type="InterPro" id="IPR036179">
    <property type="entry name" value="Ig-like_dom_sf"/>
</dbReference>
<dbReference type="Pfam" id="PF07645">
    <property type="entry name" value="EGF_CA"/>
    <property type="match status" value="2"/>
</dbReference>
<feature type="domain" description="Ig-like" evidence="16">
    <location>
        <begin position="1144"/>
        <end position="1231"/>
    </location>
</feature>
<dbReference type="GO" id="GO:0005576">
    <property type="term" value="C:extracellular region"/>
    <property type="evidence" value="ECO:0007669"/>
    <property type="project" value="UniProtKB-SubCell"/>
</dbReference>
<dbReference type="InterPro" id="IPR013098">
    <property type="entry name" value="Ig_I-set"/>
</dbReference>
<accession>A0AAV1IZY2</accession>
<dbReference type="GO" id="GO:0098609">
    <property type="term" value="P:cell-cell adhesion"/>
    <property type="evidence" value="ECO:0007669"/>
    <property type="project" value="TreeGrafter"/>
</dbReference>
<feature type="domain" description="Ig-like" evidence="16">
    <location>
        <begin position="1678"/>
        <end position="1771"/>
    </location>
</feature>
<dbReference type="InterPro" id="IPR013783">
    <property type="entry name" value="Ig-like_fold"/>
</dbReference>
<dbReference type="CDD" id="cd00054">
    <property type="entry name" value="EGF_CA"/>
    <property type="match status" value="2"/>
</dbReference>
<keyword evidence="3" id="KW-0964">Secreted</keyword>
<evidence type="ECO:0000256" key="6">
    <source>
        <dbReference type="ARBA" id="ARBA00022737"/>
    </source>
</evidence>
<dbReference type="GO" id="GO:0050839">
    <property type="term" value="F:cell adhesion molecule binding"/>
    <property type="evidence" value="ECO:0007669"/>
    <property type="project" value="TreeGrafter"/>
</dbReference>
<keyword evidence="8" id="KW-1015">Disulfide bond</keyword>
<dbReference type="InterPro" id="IPR056475">
    <property type="entry name" value="GBD_Hemicentin/VWA7"/>
</dbReference>
<dbReference type="InterPro" id="IPR018097">
    <property type="entry name" value="EGF_Ca-bd_CS"/>
</dbReference>
<dbReference type="FunFam" id="2.10.25.10:FF:000005">
    <property type="entry name" value="Fibrillin 2"/>
    <property type="match status" value="1"/>
</dbReference>
<feature type="domain" description="Ig-like" evidence="16">
    <location>
        <begin position="1236"/>
        <end position="1324"/>
    </location>
</feature>
<feature type="signal peptide" evidence="14">
    <location>
        <begin position="1"/>
        <end position="19"/>
    </location>
</feature>
<dbReference type="SUPFAM" id="SSF48726">
    <property type="entry name" value="Immunoglobulin"/>
    <property type="match status" value="17"/>
</dbReference>
<feature type="domain" description="Ig-like" evidence="16">
    <location>
        <begin position="797"/>
        <end position="863"/>
    </location>
</feature>
<organism evidence="17 18">
    <name type="scientific">Leptosia nina</name>
    <dbReference type="NCBI Taxonomy" id="320188"/>
    <lineage>
        <taxon>Eukaryota</taxon>
        <taxon>Metazoa</taxon>
        <taxon>Ecdysozoa</taxon>
        <taxon>Arthropoda</taxon>
        <taxon>Hexapoda</taxon>
        <taxon>Insecta</taxon>
        <taxon>Pterygota</taxon>
        <taxon>Neoptera</taxon>
        <taxon>Endopterygota</taxon>
        <taxon>Lepidoptera</taxon>
        <taxon>Glossata</taxon>
        <taxon>Ditrysia</taxon>
        <taxon>Papilionoidea</taxon>
        <taxon>Pieridae</taxon>
        <taxon>Pierinae</taxon>
        <taxon>Leptosia</taxon>
    </lineage>
</organism>
<feature type="domain" description="Ig-like" evidence="16">
    <location>
        <begin position="504"/>
        <end position="596"/>
    </location>
</feature>
<dbReference type="InterPro" id="IPR001881">
    <property type="entry name" value="EGF-like_Ca-bd_dom"/>
</dbReference>
<feature type="domain" description="Ig-like" evidence="16">
    <location>
        <begin position="1496"/>
        <end position="1575"/>
    </location>
</feature>
<keyword evidence="10" id="KW-0393">Immunoglobulin domain</keyword>
<feature type="domain" description="Ig-like" evidence="16">
    <location>
        <begin position="1411"/>
        <end position="1491"/>
    </location>
</feature>
<dbReference type="SMART" id="SM00209">
    <property type="entry name" value="TSP1"/>
    <property type="match status" value="2"/>
</dbReference>
<dbReference type="GO" id="GO:0032991">
    <property type="term" value="C:protein-containing complex"/>
    <property type="evidence" value="ECO:0007669"/>
    <property type="project" value="UniProtKB-ARBA"/>
</dbReference>
<evidence type="ECO:0000256" key="13">
    <source>
        <dbReference type="PROSITE-ProRule" id="PRU00076"/>
    </source>
</evidence>
<dbReference type="Pfam" id="PF00090">
    <property type="entry name" value="TSP_1"/>
    <property type="match status" value="2"/>
</dbReference>
<dbReference type="InterPro" id="IPR036465">
    <property type="entry name" value="vWFA_dom_sf"/>
</dbReference>
<keyword evidence="18" id="KW-1185">Reference proteome</keyword>
<dbReference type="PANTHER" id="PTHR11640">
    <property type="entry name" value="NEPHRIN"/>
    <property type="match status" value="1"/>
</dbReference>
<dbReference type="Pfam" id="PF25106">
    <property type="entry name" value="VWA_4"/>
    <property type="match status" value="1"/>
</dbReference>
<dbReference type="SUPFAM" id="SSF57184">
    <property type="entry name" value="Growth factor receptor domain"/>
    <property type="match status" value="1"/>
</dbReference>
<comment type="similarity">
    <text evidence="11">Belongs to the hemolin family.</text>
</comment>
<dbReference type="SMART" id="SM00408">
    <property type="entry name" value="IGc2"/>
    <property type="match status" value="16"/>
</dbReference>
<feature type="domain" description="Ig-like" evidence="16">
    <location>
        <begin position="1873"/>
        <end position="1965"/>
    </location>
</feature>
<feature type="domain" description="Ig-like" evidence="16">
    <location>
        <begin position="688"/>
        <end position="777"/>
    </location>
</feature>
<dbReference type="InterPro" id="IPR007110">
    <property type="entry name" value="Ig-like_dom"/>
</dbReference>
<dbReference type="PROSITE" id="PS50092">
    <property type="entry name" value="TSP1"/>
    <property type="match status" value="2"/>
</dbReference>
<evidence type="ECO:0000256" key="9">
    <source>
        <dbReference type="ARBA" id="ARBA00023180"/>
    </source>
</evidence>
<dbReference type="Pfam" id="PF07679">
    <property type="entry name" value="I-set"/>
    <property type="match status" value="7"/>
</dbReference>
<feature type="domain" description="Ig-like" evidence="16">
    <location>
        <begin position="1781"/>
        <end position="1864"/>
    </location>
</feature>
<dbReference type="InterPro" id="IPR009030">
    <property type="entry name" value="Growth_fac_rcpt_cys_sf"/>
</dbReference>
<dbReference type="PROSITE" id="PS01187">
    <property type="entry name" value="EGF_CA"/>
    <property type="match status" value="2"/>
</dbReference>
<dbReference type="Gene3D" id="2.20.100.10">
    <property type="entry name" value="Thrombospondin type-1 (TSP1) repeat"/>
    <property type="match status" value="2"/>
</dbReference>
<dbReference type="FunFam" id="2.60.40.10:FF:000032">
    <property type="entry name" value="palladin isoform X1"/>
    <property type="match status" value="3"/>
</dbReference>
<dbReference type="CDD" id="cd00096">
    <property type="entry name" value="Ig"/>
    <property type="match status" value="2"/>
</dbReference>
<feature type="domain" description="Ig-like" evidence="16">
    <location>
        <begin position="411"/>
        <end position="498"/>
    </location>
</feature>
<evidence type="ECO:0000256" key="8">
    <source>
        <dbReference type="ARBA" id="ARBA00023157"/>
    </source>
</evidence>
<dbReference type="Gene3D" id="2.10.25.10">
    <property type="entry name" value="Laminin"/>
    <property type="match status" value="2"/>
</dbReference>
<evidence type="ECO:0000313" key="18">
    <source>
        <dbReference type="Proteomes" id="UP001497472"/>
    </source>
</evidence>
<dbReference type="GO" id="GO:0005886">
    <property type="term" value="C:plasma membrane"/>
    <property type="evidence" value="ECO:0007669"/>
    <property type="project" value="TreeGrafter"/>
</dbReference>
<dbReference type="PROSITE" id="PS50026">
    <property type="entry name" value="EGF_3"/>
    <property type="match status" value="1"/>
</dbReference>
<evidence type="ECO:0000256" key="12">
    <source>
        <dbReference type="ARBA" id="ARBA00068688"/>
    </source>
</evidence>
<dbReference type="SMART" id="SM00179">
    <property type="entry name" value="EGF_CA"/>
    <property type="match status" value="2"/>
</dbReference>
<keyword evidence="6" id="KW-0677">Repeat</keyword>
<feature type="chain" id="PRO_5043931492" description="Hemolin" evidence="14">
    <location>
        <begin position="20"/>
        <end position="2301"/>
    </location>
</feature>
<evidence type="ECO:0000256" key="5">
    <source>
        <dbReference type="ARBA" id="ARBA00022729"/>
    </source>
</evidence>
<dbReference type="PROSITE" id="PS00010">
    <property type="entry name" value="ASX_HYDROXYL"/>
    <property type="match status" value="1"/>
</dbReference>
<keyword evidence="9" id="KW-0325">Glycoprotein</keyword>
<dbReference type="SMART" id="SM00181">
    <property type="entry name" value="EGF"/>
    <property type="match status" value="2"/>
</dbReference>
<protein>
    <recommendedName>
        <fullName evidence="12">Hemolin</fullName>
    </recommendedName>
</protein>
<evidence type="ECO:0000256" key="4">
    <source>
        <dbReference type="ARBA" id="ARBA00022536"/>
    </source>
</evidence>
<evidence type="ECO:0000256" key="7">
    <source>
        <dbReference type="ARBA" id="ARBA00023136"/>
    </source>
</evidence>
<name>A0AAV1IZY2_9NEOP</name>
<dbReference type="Proteomes" id="UP001497472">
    <property type="component" value="Unassembled WGS sequence"/>
</dbReference>
<dbReference type="SMART" id="SM00409">
    <property type="entry name" value="IG"/>
    <property type="match status" value="17"/>
</dbReference>
<keyword evidence="7" id="KW-0472">Membrane</keyword>
<dbReference type="InterPro" id="IPR036383">
    <property type="entry name" value="TSP1_rpt_sf"/>
</dbReference>
<dbReference type="SUPFAM" id="SSF82895">
    <property type="entry name" value="TSP-1 type 1 repeat"/>
    <property type="match status" value="2"/>
</dbReference>
<keyword evidence="5 14" id="KW-0732">Signal</keyword>
<dbReference type="Gene3D" id="2.60.40.10">
    <property type="entry name" value="Immunoglobulins"/>
    <property type="match status" value="16"/>
</dbReference>
<dbReference type="Gene3D" id="3.40.50.410">
    <property type="entry name" value="von Willebrand factor, type A domain"/>
    <property type="match status" value="1"/>
</dbReference>
<dbReference type="PANTHER" id="PTHR11640:SF158">
    <property type="entry name" value="V-SET AND IMMUNOGLOBULIN DOMAIN-CONTAINING PROTEIN 10-LIKE 2"/>
    <property type="match status" value="1"/>
</dbReference>
<dbReference type="InterPro" id="IPR003598">
    <property type="entry name" value="Ig_sub2"/>
</dbReference>
<dbReference type="InterPro" id="IPR000742">
    <property type="entry name" value="EGF"/>
</dbReference>